<evidence type="ECO:0000313" key="2">
    <source>
        <dbReference type="EMBL" id="KYN38934.1"/>
    </source>
</evidence>
<accession>A0A151JWM7</accession>
<dbReference type="PANTHER" id="PTHR33327">
    <property type="entry name" value="ENDONUCLEASE"/>
    <property type="match status" value="1"/>
</dbReference>
<dbReference type="PANTHER" id="PTHR33327:SF3">
    <property type="entry name" value="RNA-DIRECTED DNA POLYMERASE"/>
    <property type="match status" value="1"/>
</dbReference>
<evidence type="ECO:0000313" key="3">
    <source>
        <dbReference type="Proteomes" id="UP000078541"/>
    </source>
</evidence>
<proteinExistence type="predicted"/>
<feature type="compositionally biased region" description="Basic residues" evidence="1">
    <location>
        <begin position="241"/>
        <end position="255"/>
    </location>
</feature>
<dbReference type="Proteomes" id="UP000078541">
    <property type="component" value="Unassembled WGS sequence"/>
</dbReference>
<dbReference type="EMBL" id="KQ981632">
    <property type="protein sequence ID" value="KYN38934.1"/>
    <property type="molecule type" value="Genomic_DNA"/>
</dbReference>
<feature type="region of interest" description="Disordered" evidence="1">
    <location>
        <begin position="239"/>
        <end position="265"/>
    </location>
</feature>
<evidence type="ECO:0000256" key="1">
    <source>
        <dbReference type="SAM" id="MobiDB-lite"/>
    </source>
</evidence>
<protein>
    <submittedName>
        <fullName evidence="2">Uncharacterized protein</fullName>
    </submittedName>
</protein>
<gene>
    <name evidence="2" type="ORF">ALC56_06694</name>
</gene>
<keyword evidence="3" id="KW-1185">Reference proteome</keyword>
<dbReference type="STRING" id="34720.A0A151JWM7"/>
<name>A0A151JWM7_9HYME</name>
<reference evidence="2 3" key="1">
    <citation type="submission" date="2016-03" db="EMBL/GenBank/DDBJ databases">
        <title>Trachymyrmex septentrionalis WGS genome.</title>
        <authorList>
            <person name="Nygaard S."/>
            <person name="Hu H."/>
            <person name="Boomsma J."/>
            <person name="Zhang G."/>
        </authorList>
    </citation>
    <scope>NUCLEOTIDE SEQUENCE [LARGE SCALE GENOMIC DNA]</scope>
    <source>
        <strain evidence="2">Tsep2-gDNA-1</strain>
        <tissue evidence="2">Whole body</tissue>
    </source>
</reference>
<organism evidence="2 3">
    <name type="scientific">Trachymyrmex septentrionalis</name>
    <dbReference type="NCBI Taxonomy" id="34720"/>
    <lineage>
        <taxon>Eukaryota</taxon>
        <taxon>Metazoa</taxon>
        <taxon>Ecdysozoa</taxon>
        <taxon>Arthropoda</taxon>
        <taxon>Hexapoda</taxon>
        <taxon>Insecta</taxon>
        <taxon>Pterygota</taxon>
        <taxon>Neoptera</taxon>
        <taxon>Endopterygota</taxon>
        <taxon>Hymenoptera</taxon>
        <taxon>Apocrita</taxon>
        <taxon>Aculeata</taxon>
        <taxon>Formicoidea</taxon>
        <taxon>Formicidae</taxon>
        <taxon>Myrmicinae</taxon>
        <taxon>Trachymyrmex</taxon>
    </lineage>
</organism>
<sequence length="265" mass="31179">MILEEVWEIEKRRFVDMDGNKLQGGSMKVERKRVSRIVRRKIFKIRTEGIPKYLKKGWEKSNWRRIIRYKLGNEMRGSLYWQEENKRICKLCGGEEETWEHIWERRRDWKRYGKTREALITRFTDSQKKQMRTLLSGIEFGDKIPSQLLREMRTLAGENAIEGLLRTFWQQGMPTRIQEMLLIFDDTNLNKLAECADKFHKHSSSVDVHAATSSDVNGSTRHRTAAGQVIALLTQVEKLTKQPRARSRSRSRTRRSGNTPAKDAN</sequence>
<dbReference type="AlphaFoldDB" id="A0A151JWM7"/>